<keyword evidence="6 8" id="KW-0472">Membrane</keyword>
<organism evidence="11 12">
    <name type="scientific">Pelagomonas calceolata</name>
    <dbReference type="NCBI Taxonomy" id="35677"/>
    <lineage>
        <taxon>Eukaryota</taxon>
        <taxon>Sar</taxon>
        <taxon>Stramenopiles</taxon>
        <taxon>Ochrophyta</taxon>
        <taxon>Pelagophyceae</taxon>
        <taxon>Pelagomonadales</taxon>
        <taxon>Pelagomonadaceae</taxon>
        <taxon>Pelagomonas</taxon>
    </lineage>
</organism>
<evidence type="ECO:0000259" key="10">
    <source>
        <dbReference type="Pfam" id="PF09430"/>
    </source>
</evidence>
<evidence type="ECO:0000256" key="2">
    <source>
        <dbReference type="ARBA" id="ARBA00008880"/>
    </source>
</evidence>
<dbReference type="EMBL" id="CAKKNE010000004">
    <property type="protein sequence ID" value="CAH0374290.1"/>
    <property type="molecule type" value="Genomic_DNA"/>
</dbReference>
<dbReference type="PANTHER" id="PTHR13605">
    <property type="entry name" value="ER MEMBRANE PROTEIN COMPLEX SUBUNIT 7"/>
    <property type="match status" value="1"/>
</dbReference>
<feature type="chain" id="PRO_5035211558" description="ER membrane protein complex subunit 7 beta-sandwich domain-containing protein" evidence="9">
    <location>
        <begin position="21"/>
        <end position="213"/>
    </location>
</feature>
<dbReference type="Proteomes" id="UP000789595">
    <property type="component" value="Unassembled WGS sequence"/>
</dbReference>
<dbReference type="GO" id="GO:0072546">
    <property type="term" value="C:EMC complex"/>
    <property type="evidence" value="ECO:0007669"/>
    <property type="project" value="TreeGrafter"/>
</dbReference>
<name>A0A8J2X121_9STRA</name>
<feature type="domain" description="ER membrane protein complex subunit 7 beta-sandwich" evidence="10">
    <location>
        <begin position="39"/>
        <end position="145"/>
    </location>
</feature>
<evidence type="ECO:0000256" key="1">
    <source>
        <dbReference type="ARBA" id="ARBA00004167"/>
    </source>
</evidence>
<keyword evidence="4 9" id="KW-0732">Signal</keyword>
<protein>
    <recommendedName>
        <fullName evidence="10">ER membrane protein complex subunit 7 beta-sandwich domain-containing protein</fullName>
    </recommendedName>
</protein>
<dbReference type="AlphaFoldDB" id="A0A8J2X121"/>
<dbReference type="Pfam" id="PF09430">
    <property type="entry name" value="EMC7_beta-sandw"/>
    <property type="match status" value="1"/>
</dbReference>
<evidence type="ECO:0000256" key="8">
    <source>
        <dbReference type="SAM" id="Phobius"/>
    </source>
</evidence>
<evidence type="ECO:0000256" key="3">
    <source>
        <dbReference type="ARBA" id="ARBA00022692"/>
    </source>
</evidence>
<feature type="transmembrane region" description="Helical" evidence="8">
    <location>
        <begin position="142"/>
        <end position="160"/>
    </location>
</feature>
<comment type="subcellular location">
    <subcellularLocation>
        <location evidence="1">Membrane</location>
        <topology evidence="1">Single-pass membrane protein</topology>
    </subcellularLocation>
</comment>
<feature type="signal peptide" evidence="9">
    <location>
        <begin position="1"/>
        <end position="20"/>
    </location>
</feature>
<dbReference type="GO" id="GO:0030246">
    <property type="term" value="F:carbohydrate binding"/>
    <property type="evidence" value="ECO:0007669"/>
    <property type="project" value="InterPro"/>
</dbReference>
<evidence type="ECO:0000313" key="12">
    <source>
        <dbReference type="Proteomes" id="UP000789595"/>
    </source>
</evidence>
<comment type="caution">
    <text evidence="11">The sequence shown here is derived from an EMBL/GenBank/DDBJ whole genome shotgun (WGS) entry which is preliminary data.</text>
</comment>
<keyword evidence="3 8" id="KW-0812">Transmembrane</keyword>
<dbReference type="PANTHER" id="PTHR13605:SF4">
    <property type="entry name" value="ER MEMBRANE PROTEIN COMPLEX SUBUNIT 7"/>
    <property type="match status" value="1"/>
</dbReference>
<evidence type="ECO:0000256" key="5">
    <source>
        <dbReference type="ARBA" id="ARBA00022989"/>
    </source>
</evidence>
<proteinExistence type="inferred from homology"/>
<sequence>MRRLASALIIAAASASQVDGHAVEGKIKLPLKLLQEGDLRTTEVTLNGGEHRAFTRPDGSFRFTDVAPGVYLLDVLSTEYLFSQFKLNLPEDDGEIRVLEYMYPGANKRAAAYPVDLRPHVKLEYFDKRQQPGLHTLFRNPMLLMMGFTMLMVFFMPKLMDSLDPEERKRMEEQMSNSSDPQKMIKGLFGLSDEKESDSEEEGSKGGGKKKRR</sequence>
<feature type="region of interest" description="Disordered" evidence="7">
    <location>
        <begin position="166"/>
        <end position="213"/>
    </location>
</feature>
<evidence type="ECO:0000256" key="4">
    <source>
        <dbReference type="ARBA" id="ARBA00022729"/>
    </source>
</evidence>
<evidence type="ECO:0000313" key="11">
    <source>
        <dbReference type="EMBL" id="CAH0374290.1"/>
    </source>
</evidence>
<dbReference type="InterPro" id="IPR039163">
    <property type="entry name" value="EMC7"/>
</dbReference>
<gene>
    <name evidence="11" type="ORF">PECAL_4P15620</name>
</gene>
<accession>A0A8J2X121</accession>
<keyword evidence="5 8" id="KW-1133">Transmembrane helix</keyword>
<dbReference type="InterPro" id="IPR019008">
    <property type="entry name" value="Beta_sandwich_EMC7"/>
</dbReference>
<comment type="similarity">
    <text evidence="2">Belongs to the EMC7 family.</text>
</comment>
<dbReference type="OrthoDB" id="27095at2759"/>
<dbReference type="InterPro" id="IPR013784">
    <property type="entry name" value="Carb-bd-like_fold"/>
</dbReference>
<evidence type="ECO:0000256" key="7">
    <source>
        <dbReference type="SAM" id="MobiDB-lite"/>
    </source>
</evidence>
<evidence type="ECO:0000256" key="6">
    <source>
        <dbReference type="ARBA" id="ARBA00023136"/>
    </source>
</evidence>
<keyword evidence="12" id="KW-1185">Reference proteome</keyword>
<evidence type="ECO:0000256" key="9">
    <source>
        <dbReference type="SAM" id="SignalP"/>
    </source>
</evidence>
<reference evidence="11" key="1">
    <citation type="submission" date="2021-11" db="EMBL/GenBank/DDBJ databases">
        <authorList>
            <consortium name="Genoscope - CEA"/>
            <person name="William W."/>
        </authorList>
    </citation>
    <scope>NUCLEOTIDE SEQUENCE</scope>
</reference>
<dbReference type="SUPFAM" id="SSF49452">
    <property type="entry name" value="Starch-binding domain-like"/>
    <property type="match status" value="1"/>
</dbReference>